<feature type="coiled-coil region" evidence="1">
    <location>
        <begin position="56"/>
        <end position="104"/>
    </location>
</feature>
<organism evidence="2 3">
    <name type="scientific">Knufia peltigerae</name>
    <dbReference type="NCBI Taxonomy" id="1002370"/>
    <lineage>
        <taxon>Eukaryota</taxon>
        <taxon>Fungi</taxon>
        <taxon>Dikarya</taxon>
        <taxon>Ascomycota</taxon>
        <taxon>Pezizomycotina</taxon>
        <taxon>Eurotiomycetes</taxon>
        <taxon>Chaetothyriomycetidae</taxon>
        <taxon>Chaetothyriales</taxon>
        <taxon>Trichomeriaceae</taxon>
        <taxon>Knufia</taxon>
    </lineage>
</organism>
<dbReference type="EMBL" id="JAPDRN010000107">
    <property type="protein sequence ID" value="KAJ9622499.1"/>
    <property type="molecule type" value="Genomic_DNA"/>
</dbReference>
<keyword evidence="1" id="KW-0175">Coiled coil</keyword>
<sequence length="131" mass="15602">MCYYARTDYSCGDWRWGNMKLRCQRQHRMGETCGAKLADEQNIVWVSEQCRTCKDIEVKQRRLQRELDNIARWQREGDRFRASIEKAQREARQLREMIDDLQGKRASIVFQVRPDARPPTMSDVRPPRAVV</sequence>
<proteinExistence type="predicted"/>
<dbReference type="AlphaFoldDB" id="A0AA38XTY5"/>
<gene>
    <name evidence="2" type="ORF">H2204_011512</name>
</gene>
<reference evidence="2" key="1">
    <citation type="submission" date="2022-10" db="EMBL/GenBank/DDBJ databases">
        <title>Culturing micro-colonial fungi from biological soil crusts in the Mojave desert and describing Neophaeococcomyces mojavensis, and introducing the new genera and species Taxawa tesnikishii.</title>
        <authorList>
            <person name="Kurbessoian T."/>
            <person name="Stajich J.E."/>
        </authorList>
    </citation>
    <scope>NUCLEOTIDE SEQUENCE</scope>
    <source>
        <strain evidence="2">TK_35</strain>
    </source>
</reference>
<evidence type="ECO:0000256" key="1">
    <source>
        <dbReference type="SAM" id="Coils"/>
    </source>
</evidence>
<keyword evidence="3" id="KW-1185">Reference proteome</keyword>
<comment type="caution">
    <text evidence="2">The sequence shown here is derived from an EMBL/GenBank/DDBJ whole genome shotgun (WGS) entry which is preliminary data.</text>
</comment>
<accession>A0AA38XTY5</accession>
<evidence type="ECO:0000313" key="3">
    <source>
        <dbReference type="Proteomes" id="UP001172681"/>
    </source>
</evidence>
<protein>
    <submittedName>
        <fullName evidence="2">Uncharacterized protein</fullName>
    </submittedName>
</protein>
<evidence type="ECO:0000313" key="2">
    <source>
        <dbReference type="EMBL" id="KAJ9622499.1"/>
    </source>
</evidence>
<name>A0AA38XTY5_9EURO</name>
<dbReference type="Proteomes" id="UP001172681">
    <property type="component" value="Unassembled WGS sequence"/>
</dbReference>